<dbReference type="Gene3D" id="3.30.70.1440">
    <property type="entry name" value="Multidrug efflux transporter AcrB pore domain"/>
    <property type="match status" value="1"/>
</dbReference>
<dbReference type="Gene3D" id="3.30.2090.10">
    <property type="entry name" value="Multidrug efflux transporter AcrB TolC docking domain, DN and DC subdomains"/>
    <property type="match status" value="1"/>
</dbReference>
<dbReference type="Pfam" id="PF00873">
    <property type="entry name" value="ACR_tran"/>
    <property type="match status" value="1"/>
</dbReference>
<keyword evidence="1" id="KW-1133">Transmembrane helix</keyword>
<dbReference type="InterPro" id="IPR001036">
    <property type="entry name" value="Acrflvin-R"/>
</dbReference>
<dbReference type="Gene3D" id="1.20.1640.10">
    <property type="entry name" value="Multidrug efflux transporter AcrB transmembrane domain"/>
    <property type="match status" value="1"/>
</dbReference>
<dbReference type="SUPFAM" id="SSF82866">
    <property type="entry name" value="Multidrug efflux transporter AcrB transmembrane domain"/>
    <property type="match status" value="1"/>
</dbReference>
<feature type="transmembrane region" description="Helical" evidence="1">
    <location>
        <begin position="225"/>
        <end position="246"/>
    </location>
</feature>
<protein>
    <recommendedName>
        <fullName evidence="3">Acriflavin resistance protein</fullName>
    </recommendedName>
</protein>
<dbReference type="PANTHER" id="PTHR32063:SF33">
    <property type="entry name" value="RND SUPERFAMILY EFFLUX PUMP PERMEASE COMPONENT"/>
    <property type="match status" value="1"/>
</dbReference>
<dbReference type="GO" id="GO:0005886">
    <property type="term" value="C:plasma membrane"/>
    <property type="evidence" value="ECO:0007669"/>
    <property type="project" value="TreeGrafter"/>
</dbReference>
<comment type="caution">
    <text evidence="2">The sequence shown here is derived from an EMBL/GenBank/DDBJ whole genome shotgun (WGS) entry which is preliminary data.</text>
</comment>
<evidence type="ECO:0008006" key="3">
    <source>
        <dbReference type="Google" id="ProtNLM"/>
    </source>
</evidence>
<organism evidence="2">
    <name type="scientific">marine sediment metagenome</name>
    <dbReference type="NCBI Taxonomy" id="412755"/>
    <lineage>
        <taxon>unclassified sequences</taxon>
        <taxon>metagenomes</taxon>
        <taxon>ecological metagenomes</taxon>
    </lineage>
</organism>
<proteinExistence type="predicted"/>
<feature type="transmembrane region" description="Helical" evidence="1">
    <location>
        <begin position="175"/>
        <end position="192"/>
    </location>
</feature>
<feature type="transmembrane region" description="Helical" evidence="1">
    <location>
        <begin position="199"/>
        <end position="219"/>
    </location>
</feature>
<dbReference type="GO" id="GO:0042910">
    <property type="term" value="F:xenobiotic transmembrane transporter activity"/>
    <property type="evidence" value="ECO:0007669"/>
    <property type="project" value="TreeGrafter"/>
</dbReference>
<dbReference type="AlphaFoldDB" id="X1C5N9"/>
<dbReference type="InterPro" id="IPR027463">
    <property type="entry name" value="AcrB_DN_DC_subdom"/>
</dbReference>
<gene>
    <name evidence="2" type="ORF">S01H4_33449</name>
</gene>
<sequence length="282" mass="31724">MAKFKGVSDIRDDALPGKMEMKIRLKMGAENLGIQLKTLAWQLRDAFYGNESLKIQRGRDEIKVMVRYPEWQRRSLGDVENMRVRTATGAEVPFAEVAEVEMKRGYTTLRRVGRNNVINVSADVDEATANAEQILKELDREDGFFDELRGQFGKLEIDLRGQRHQMFESLNALKIWYPIALLGIYTILAALFRSYIQPVIIMVAIPFGLVGAIVGHWIVGFEITLLSLFGIVALAGIVVNDSLVLIDLVNRRVRAGGGVYQSVEEGARIRFRPIILTTLTTV</sequence>
<keyword evidence="1" id="KW-0472">Membrane</keyword>
<accession>X1C5N9</accession>
<evidence type="ECO:0000313" key="2">
    <source>
        <dbReference type="EMBL" id="GAG79701.1"/>
    </source>
</evidence>
<dbReference type="SUPFAM" id="SSF82714">
    <property type="entry name" value="Multidrug efflux transporter AcrB TolC docking domain, DN and DC subdomains"/>
    <property type="match status" value="1"/>
</dbReference>
<feature type="non-terminal residue" evidence="2">
    <location>
        <position position="282"/>
    </location>
</feature>
<keyword evidence="1" id="KW-0812">Transmembrane</keyword>
<reference evidence="2" key="1">
    <citation type="journal article" date="2014" name="Front. Microbiol.">
        <title>High frequency of phylogenetically diverse reductive dehalogenase-homologous genes in deep subseafloor sedimentary metagenomes.</title>
        <authorList>
            <person name="Kawai M."/>
            <person name="Futagami T."/>
            <person name="Toyoda A."/>
            <person name="Takaki Y."/>
            <person name="Nishi S."/>
            <person name="Hori S."/>
            <person name="Arai W."/>
            <person name="Tsubouchi T."/>
            <person name="Morono Y."/>
            <person name="Uchiyama I."/>
            <person name="Ito T."/>
            <person name="Fujiyama A."/>
            <person name="Inagaki F."/>
            <person name="Takami H."/>
        </authorList>
    </citation>
    <scope>NUCLEOTIDE SEQUENCE</scope>
    <source>
        <strain evidence="2">Expedition CK06-06</strain>
    </source>
</reference>
<dbReference type="EMBL" id="BART01017605">
    <property type="protein sequence ID" value="GAG79701.1"/>
    <property type="molecule type" value="Genomic_DNA"/>
</dbReference>
<dbReference type="PANTHER" id="PTHR32063">
    <property type="match status" value="1"/>
</dbReference>
<evidence type="ECO:0000256" key="1">
    <source>
        <dbReference type="SAM" id="Phobius"/>
    </source>
</evidence>
<name>X1C5N9_9ZZZZ</name>